<dbReference type="Proteomes" id="UP001240150">
    <property type="component" value="Chromosome"/>
</dbReference>
<dbReference type="RefSeq" id="WP_284921438.1">
    <property type="nucleotide sequence ID" value="NZ_CP126980.1"/>
</dbReference>
<evidence type="ECO:0000313" key="1">
    <source>
        <dbReference type="EMBL" id="WIM99982.1"/>
    </source>
</evidence>
<accession>A0ABY8WR86</accession>
<protein>
    <submittedName>
        <fullName evidence="1">DUF4917 family protein</fullName>
    </submittedName>
</protein>
<evidence type="ECO:0000313" key="2">
    <source>
        <dbReference type="Proteomes" id="UP001240150"/>
    </source>
</evidence>
<proteinExistence type="predicted"/>
<sequence length="329" mass="36042">MAGASLLDWSDLAKATTWGSLILGNGFSINVWPAFKYDSLFEKAKPNLSGGAKSIFEALATTNFEQILKVTHYAALTDRALGRDEAATKALHAEIRQSLFDAVRGVHVPHGLLSIDLLADIAVALNRYRDVYTTNYDLLPYWATMATDDSRRRIKDRFWTADHTFDPSNIAVIGDATVVHYLHGGIHLWANPVSGVTGKWVLSGDSLLDASHLSAHPDRVPLLISEASARKKAEAIRESDYLRMAFEALIADSSNVVIFGHSLSKEWDDHIVKAIQMGARRNVAIGMRAASATESEQVGLRERLAPQNVLFFDSATHPLGSDSLHVDAP</sequence>
<reference evidence="1 2" key="1">
    <citation type="submission" date="2023-06" db="EMBL/GenBank/DDBJ databases">
        <authorList>
            <person name="Yushchuk O."/>
            <person name="Binda E."/>
            <person name="Ruckert-Reed C."/>
            <person name="Fedorenko V."/>
            <person name="Kalinowski J."/>
            <person name="Marinelli F."/>
        </authorList>
    </citation>
    <scope>NUCLEOTIDE SEQUENCE [LARGE SCALE GENOMIC DNA]</scope>
    <source>
        <strain evidence="1 2">NRRL 3884</strain>
    </source>
</reference>
<dbReference type="Pfam" id="PF16263">
    <property type="entry name" value="DUF4917"/>
    <property type="match status" value="1"/>
</dbReference>
<keyword evidence="2" id="KW-1185">Reference proteome</keyword>
<dbReference type="EMBL" id="CP126980">
    <property type="protein sequence ID" value="WIM99982.1"/>
    <property type="molecule type" value="Genomic_DNA"/>
</dbReference>
<dbReference type="InterPro" id="IPR032581">
    <property type="entry name" value="DUF4917"/>
</dbReference>
<name>A0ABY8WR86_9ACTN</name>
<gene>
    <name evidence="1" type="ORF">ACTOB_003655</name>
</gene>
<organism evidence="1 2">
    <name type="scientific">Actinoplanes oblitus</name>
    <dbReference type="NCBI Taxonomy" id="3040509"/>
    <lineage>
        <taxon>Bacteria</taxon>
        <taxon>Bacillati</taxon>
        <taxon>Actinomycetota</taxon>
        <taxon>Actinomycetes</taxon>
        <taxon>Micromonosporales</taxon>
        <taxon>Micromonosporaceae</taxon>
        <taxon>Actinoplanes</taxon>
    </lineage>
</organism>